<proteinExistence type="predicted"/>
<sequence>MAGTDRRTIEGLQLRAQCASNADRNYIEREMDSGLLYPTITDIGDRQMVGESIYRMRRIPSLFIFFEDLKYLECCAKAFRSLIGSPQGTIYECMSHLYTRDGLTDSHMPVQLQDGTFRECAGDATDGREFGYQQLWLYVMRHFTEMVAGTPRKENGKTKPEVKEPDSRAWHEFATLARHLGFDSAPIAALLETDPDEKAARDFLHSSRPPGQYSIERGELQNSICLISKVLKGMSTRSQKPREGPELVTMHGPGEALPRRCGRPFQRSHEYDRNYLYIDLLYCVEPEGEDITSLYSRREVFFAFFGRRGLQRAGTKRGPDNMPVSPEHRRPAPAQTVLSVVGAASAIVDAGECQEVVEEQLVYQLDESQFLNIYRWTGSPVLQSRLGEFLNLGYSVWEEDKVLLLEYAARHARA</sequence>
<dbReference type="Proteomes" id="UP000276215">
    <property type="component" value="Unassembled WGS sequence"/>
</dbReference>
<organism evidence="2 3">
    <name type="scientific">Choiromyces venosus 120613-1</name>
    <dbReference type="NCBI Taxonomy" id="1336337"/>
    <lineage>
        <taxon>Eukaryota</taxon>
        <taxon>Fungi</taxon>
        <taxon>Dikarya</taxon>
        <taxon>Ascomycota</taxon>
        <taxon>Pezizomycotina</taxon>
        <taxon>Pezizomycetes</taxon>
        <taxon>Pezizales</taxon>
        <taxon>Tuberaceae</taxon>
        <taxon>Choiromyces</taxon>
    </lineage>
</organism>
<name>A0A3N4J2G7_9PEZI</name>
<feature type="region of interest" description="Disordered" evidence="1">
    <location>
        <begin position="235"/>
        <end position="261"/>
    </location>
</feature>
<dbReference type="AlphaFoldDB" id="A0A3N4J2G7"/>
<dbReference type="Pfam" id="PF12520">
    <property type="entry name" value="DUF3723"/>
    <property type="match status" value="1"/>
</dbReference>
<dbReference type="STRING" id="1336337.A0A3N4J2G7"/>
<evidence type="ECO:0000313" key="2">
    <source>
        <dbReference type="EMBL" id="RPA92346.1"/>
    </source>
</evidence>
<dbReference type="InterPro" id="IPR022198">
    <property type="entry name" value="DUF3723"/>
</dbReference>
<accession>A0A3N4J2G7</accession>
<dbReference type="OrthoDB" id="5421195at2759"/>
<evidence type="ECO:0000256" key="1">
    <source>
        <dbReference type="SAM" id="MobiDB-lite"/>
    </source>
</evidence>
<evidence type="ECO:0000313" key="3">
    <source>
        <dbReference type="Proteomes" id="UP000276215"/>
    </source>
</evidence>
<keyword evidence="3" id="KW-1185">Reference proteome</keyword>
<gene>
    <name evidence="2" type="ORF">L873DRAFT_198499</name>
</gene>
<protein>
    <submittedName>
        <fullName evidence="2">Uncharacterized protein</fullName>
    </submittedName>
</protein>
<reference evidence="2 3" key="1">
    <citation type="journal article" date="2018" name="Nat. Ecol. Evol.">
        <title>Pezizomycetes genomes reveal the molecular basis of ectomycorrhizal truffle lifestyle.</title>
        <authorList>
            <person name="Murat C."/>
            <person name="Payen T."/>
            <person name="Noel B."/>
            <person name="Kuo A."/>
            <person name="Morin E."/>
            <person name="Chen J."/>
            <person name="Kohler A."/>
            <person name="Krizsan K."/>
            <person name="Balestrini R."/>
            <person name="Da Silva C."/>
            <person name="Montanini B."/>
            <person name="Hainaut M."/>
            <person name="Levati E."/>
            <person name="Barry K.W."/>
            <person name="Belfiori B."/>
            <person name="Cichocki N."/>
            <person name="Clum A."/>
            <person name="Dockter R.B."/>
            <person name="Fauchery L."/>
            <person name="Guy J."/>
            <person name="Iotti M."/>
            <person name="Le Tacon F."/>
            <person name="Lindquist E.A."/>
            <person name="Lipzen A."/>
            <person name="Malagnac F."/>
            <person name="Mello A."/>
            <person name="Molinier V."/>
            <person name="Miyauchi S."/>
            <person name="Poulain J."/>
            <person name="Riccioni C."/>
            <person name="Rubini A."/>
            <person name="Sitrit Y."/>
            <person name="Splivallo R."/>
            <person name="Traeger S."/>
            <person name="Wang M."/>
            <person name="Zifcakova L."/>
            <person name="Wipf D."/>
            <person name="Zambonelli A."/>
            <person name="Paolocci F."/>
            <person name="Nowrousian M."/>
            <person name="Ottonello S."/>
            <person name="Baldrian P."/>
            <person name="Spatafora J.W."/>
            <person name="Henrissat B."/>
            <person name="Nagy L.G."/>
            <person name="Aury J.M."/>
            <person name="Wincker P."/>
            <person name="Grigoriev I.V."/>
            <person name="Bonfante P."/>
            <person name="Martin F.M."/>
        </authorList>
    </citation>
    <scope>NUCLEOTIDE SEQUENCE [LARGE SCALE GENOMIC DNA]</scope>
    <source>
        <strain evidence="2 3">120613-1</strain>
    </source>
</reference>
<dbReference type="EMBL" id="ML120475">
    <property type="protein sequence ID" value="RPA92346.1"/>
    <property type="molecule type" value="Genomic_DNA"/>
</dbReference>